<keyword evidence="4" id="KW-0862">Zinc</keyword>
<dbReference type="InterPro" id="IPR036264">
    <property type="entry name" value="Bact_exopeptidase_dim_dom"/>
</dbReference>
<dbReference type="KEGG" id="vei:Veis_4390"/>
<evidence type="ECO:0000313" key="7">
    <source>
        <dbReference type="Proteomes" id="UP000000374"/>
    </source>
</evidence>
<proteinExistence type="predicted"/>
<dbReference type="InterPro" id="IPR011650">
    <property type="entry name" value="Peptidase_M20_dimer"/>
</dbReference>
<protein>
    <submittedName>
        <fullName evidence="6">Peptidase M20</fullName>
    </submittedName>
</protein>
<dbReference type="InterPro" id="IPR001261">
    <property type="entry name" value="ArgE/DapE_CS"/>
</dbReference>
<dbReference type="Proteomes" id="UP000000374">
    <property type="component" value="Chromosome"/>
</dbReference>
<gene>
    <name evidence="6" type="ordered locus">Veis_4390</name>
</gene>
<evidence type="ECO:0000256" key="3">
    <source>
        <dbReference type="ARBA" id="ARBA00022801"/>
    </source>
</evidence>
<dbReference type="GeneID" id="76462703"/>
<dbReference type="SUPFAM" id="SSF53187">
    <property type="entry name" value="Zn-dependent exopeptidases"/>
    <property type="match status" value="1"/>
</dbReference>
<evidence type="ECO:0000259" key="5">
    <source>
        <dbReference type="Pfam" id="PF07687"/>
    </source>
</evidence>
<sequence>MTPACPYTALDAWIEQHFDEQVRFLQALVRVPTDTPPGDNAPHAERTAELLQDFGYGAEKHAVPADLVRACGMASITNLIVRRHYGPAGSGRTIALNAHGDVVPPGEGWTHDPYGADIVQGRMYGRATAVSKSDFASFTFAVRALEAVARPRRGAVELHFTYDEEFGGELGPGWLLDNGLTRPDLVIAAGFSYELITAHNGCLQLEVTVHGKMAHAAVAHTGVDALQGAVQILNALYAQNRQYQQICSRVPGITHPYLNVGRIEGGINTNVVPGKISFKLDRRMIPEENPVEVEAQLRSVIEQAASAQAGISVDIQRLLLARAMMPLAGNQPLVEAIQKHGQAVLGVPIATRGTPLYTDARLYAERGIPGVIYGAGPRTVLESHAKRADERLELQDLRRATQVIARSLHDLLM</sequence>
<organism evidence="6 7">
    <name type="scientific">Verminephrobacter eiseniae (strain EF01-2)</name>
    <dbReference type="NCBI Taxonomy" id="391735"/>
    <lineage>
        <taxon>Bacteria</taxon>
        <taxon>Pseudomonadati</taxon>
        <taxon>Pseudomonadota</taxon>
        <taxon>Betaproteobacteria</taxon>
        <taxon>Burkholderiales</taxon>
        <taxon>Comamonadaceae</taxon>
        <taxon>Verminephrobacter</taxon>
    </lineage>
</organism>
<comment type="cofactor">
    <cofactor evidence="1">
        <name>Zn(2+)</name>
        <dbReference type="ChEBI" id="CHEBI:29105"/>
    </cofactor>
</comment>
<dbReference type="GO" id="GO:0016787">
    <property type="term" value="F:hydrolase activity"/>
    <property type="evidence" value="ECO:0007669"/>
    <property type="project" value="UniProtKB-KW"/>
</dbReference>
<accession>A1WR36</accession>
<dbReference type="PANTHER" id="PTHR43808">
    <property type="entry name" value="ACETYLORNITHINE DEACETYLASE"/>
    <property type="match status" value="1"/>
</dbReference>
<dbReference type="CDD" id="cd02697">
    <property type="entry name" value="M20_like"/>
    <property type="match status" value="1"/>
</dbReference>
<keyword evidence="7" id="KW-1185">Reference proteome</keyword>
<dbReference type="PROSITE" id="PS00758">
    <property type="entry name" value="ARGE_DAPE_CPG2_1"/>
    <property type="match status" value="1"/>
</dbReference>
<dbReference type="InterPro" id="IPR050072">
    <property type="entry name" value="Peptidase_M20A"/>
</dbReference>
<feature type="domain" description="Peptidase M20 dimerisation" evidence="5">
    <location>
        <begin position="197"/>
        <end position="305"/>
    </location>
</feature>
<dbReference type="Gene3D" id="3.40.630.10">
    <property type="entry name" value="Zn peptidases"/>
    <property type="match status" value="1"/>
</dbReference>
<dbReference type="Gene3D" id="3.30.70.360">
    <property type="match status" value="1"/>
</dbReference>
<dbReference type="GO" id="GO:0046872">
    <property type="term" value="F:metal ion binding"/>
    <property type="evidence" value="ECO:0007669"/>
    <property type="project" value="UniProtKB-KW"/>
</dbReference>
<keyword evidence="3" id="KW-0378">Hydrolase</keyword>
<evidence type="ECO:0000256" key="4">
    <source>
        <dbReference type="ARBA" id="ARBA00022833"/>
    </source>
</evidence>
<name>A1WR36_VEREI</name>
<keyword evidence="2" id="KW-0479">Metal-binding</keyword>
<dbReference type="HOGENOM" id="CLU_021802_2_3_4"/>
<reference evidence="7" key="1">
    <citation type="submission" date="2006-12" db="EMBL/GenBank/DDBJ databases">
        <title>Complete sequence of chromosome 1 of Verminephrobacter eiseniae EF01-2.</title>
        <authorList>
            <person name="Copeland A."/>
            <person name="Lucas S."/>
            <person name="Lapidus A."/>
            <person name="Barry K."/>
            <person name="Detter J.C."/>
            <person name="Glavina del Rio T."/>
            <person name="Dalin E."/>
            <person name="Tice H."/>
            <person name="Pitluck S."/>
            <person name="Chertkov O."/>
            <person name="Brettin T."/>
            <person name="Bruce D."/>
            <person name="Han C."/>
            <person name="Tapia R."/>
            <person name="Gilna P."/>
            <person name="Schmutz J."/>
            <person name="Larimer F."/>
            <person name="Land M."/>
            <person name="Hauser L."/>
            <person name="Kyrpides N."/>
            <person name="Kim E."/>
            <person name="Stahl D."/>
            <person name="Richardson P."/>
        </authorList>
    </citation>
    <scope>NUCLEOTIDE SEQUENCE [LARGE SCALE GENOMIC DNA]</scope>
    <source>
        <strain evidence="7">EF01-2</strain>
    </source>
</reference>
<dbReference type="AlphaFoldDB" id="A1WR36"/>
<dbReference type="STRING" id="391735.Veis_4390"/>
<dbReference type="OrthoDB" id="7055905at2"/>
<dbReference type="InterPro" id="IPR002933">
    <property type="entry name" value="Peptidase_M20"/>
</dbReference>
<evidence type="ECO:0000256" key="2">
    <source>
        <dbReference type="ARBA" id="ARBA00022723"/>
    </source>
</evidence>
<dbReference type="SUPFAM" id="SSF55031">
    <property type="entry name" value="Bacterial exopeptidase dimerisation domain"/>
    <property type="match status" value="1"/>
</dbReference>
<dbReference type="eggNOG" id="COG0624">
    <property type="taxonomic scope" value="Bacteria"/>
</dbReference>
<dbReference type="RefSeq" id="WP_011812078.1">
    <property type="nucleotide sequence ID" value="NC_008786.1"/>
</dbReference>
<dbReference type="Pfam" id="PF01546">
    <property type="entry name" value="Peptidase_M20"/>
    <property type="match status" value="1"/>
</dbReference>
<dbReference type="EMBL" id="CP000542">
    <property type="protein sequence ID" value="ABM60093.1"/>
    <property type="molecule type" value="Genomic_DNA"/>
</dbReference>
<dbReference type="Pfam" id="PF07687">
    <property type="entry name" value="M20_dimer"/>
    <property type="match status" value="1"/>
</dbReference>
<evidence type="ECO:0000313" key="6">
    <source>
        <dbReference type="EMBL" id="ABM60093.1"/>
    </source>
</evidence>
<evidence type="ECO:0000256" key="1">
    <source>
        <dbReference type="ARBA" id="ARBA00001947"/>
    </source>
</evidence>